<evidence type="ECO:0000256" key="1">
    <source>
        <dbReference type="SAM" id="Phobius"/>
    </source>
</evidence>
<feature type="transmembrane region" description="Helical" evidence="1">
    <location>
        <begin position="66"/>
        <end position="86"/>
    </location>
</feature>
<dbReference type="AlphaFoldDB" id="A0A923E510"/>
<organism evidence="2 3">
    <name type="scientific">Schaalia hyovaginalis</name>
    <dbReference type="NCBI Taxonomy" id="29316"/>
    <lineage>
        <taxon>Bacteria</taxon>
        <taxon>Bacillati</taxon>
        <taxon>Actinomycetota</taxon>
        <taxon>Actinomycetes</taxon>
        <taxon>Actinomycetales</taxon>
        <taxon>Actinomycetaceae</taxon>
        <taxon>Schaalia</taxon>
    </lineage>
</organism>
<proteinExistence type="predicted"/>
<keyword evidence="1" id="KW-0472">Membrane</keyword>
<reference evidence="2" key="1">
    <citation type="submission" date="2020-08" db="EMBL/GenBank/DDBJ databases">
        <title>Sequencing the genomes of 1000 actinobacteria strains.</title>
        <authorList>
            <person name="Klenk H.-P."/>
        </authorList>
    </citation>
    <scope>NUCLEOTIDE SEQUENCE</scope>
    <source>
        <strain evidence="2">DSM 10695</strain>
    </source>
</reference>
<feature type="transmembrane region" description="Helical" evidence="1">
    <location>
        <begin position="42"/>
        <end position="60"/>
    </location>
</feature>
<accession>A0A923E510</accession>
<protein>
    <submittedName>
        <fullName evidence="2">Branched-subunit amino acid transport protein AzlD</fullName>
    </submittedName>
</protein>
<sequence length="109" mass="11420">MTPLLGYLLAVLAIVFLIDLGLRGIPFILLEPLRESRFVRAMGAWMPAGILFVLAALTLHSHAVAIAGKGWAALLASTITVAVHLLGGRRMMLSIGAGTASYVALLALA</sequence>
<dbReference type="Pfam" id="PF05437">
    <property type="entry name" value="AzlD"/>
    <property type="match status" value="1"/>
</dbReference>
<keyword evidence="1" id="KW-0812">Transmembrane</keyword>
<dbReference type="InterPro" id="IPR008407">
    <property type="entry name" value="Brnchd-chn_aa_trnsp_AzlD"/>
</dbReference>
<evidence type="ECO:0000313" key="2">
    <source>
        <dbReference type="EMBL" id="MBB6333704.1"/>
    </source>
</evidence>
<dbReference type="EMBL" id="JACHMK010000001">
    <property type="protein sequence ID" value="MBB6333704.1"/>
    <property type="molecule type" value="Genomic_DNA"/>
</dbReference>
<dbReference type="RefSeq" id="WP_184451387.1">
    <property type="nucleotide sequence ID" value="NZ_JACHMK010000001.1"/>
</dbReference>
<feature type="transmembrane region" description="Helical" evidence="1">
    <location>
        <begin position="6"/>
        <end position="30"/>
    </location>
</feature>
<keyword evidence="1" id="KW-1133">Transmembrane helix</keyword>
<name>A0A923E510_9ACTO</name>
<keyword evidence="3" id="KW-1185">Reference proteome</keyword>
<gene>
    <name evidence="2" type="ORF">HD592_000269</name>
</gene>
<dbReference type="Proteomes" id="UP000617426">
    <property type="component" value="Unassembled WGS sequence"/>
</dbReference>
<evidence type="ECO:0000313" key="3">
    <source>
        <dbReference type="Proteomes" id="UP000617426"/>
    </source>
</evidence>
<comment type="caution">
    <text evidence="2">The sequence shown here is derived from an EMBL/GenBank/DDBJ whole genome shotgun (WGS) entry which is preliminary data.</text>
</comment>